<evidence type="ECO:0000313" key="1">
    <source>
        <dbReference type="EMBL" id="QCI98846.1"/>
    </source>
</evidence>
<keyword evidence="4" id="KW-1185">Reference proteome</keyword>
<sequence>MTSDIVKSYTLTRNVLGDTIARSAERVSKYINLIGDGLLGDDYRNLSKVQKNDISALASNTGLFVQADEGGYLPTELNRNYRILQAQNPNDSWQWLLTRTLWHQQVPNGSNGRYNAPAKAAGVEFNLFKSIVTVTQILAGMSNDERFLYYSELLFILKNDENWALEPLSFLAQLMHLRKAGLVDRNRALLEDLEDEYGAGRDNLNTVFVKAYRQTGLFSFKVLGGANVGIALAADLTPVLQRRVRHVIDTDLSGDPINEWTKFIGHHANDIPLEVDLVDQHDEVEEDTVAAEVIEQRDIADLVSDFHEHLAAAGLRFSRQFVARFVAAVLTKPFVILSGLSGSGKTKLAEAFAIWLTGLYVNNDALSAGTEVRATTAKYRVVHSDSHAVTLRSEDDAGGEKLTTLPRGLIDDWVSVILRESLTRETKARDIRELVGPETSYDLHLNGLESHLKAVAFAVVENKARLVPQNRFCVVPVGADWTSSDRVLGYPDALDVQAYVKTPSLNVLLGAHLNAKNVHLLIMDEMNLSHVERYFAELLSAIETRSTINLYDPVSGPRGDVPHSISKYPPNFVVIGTINVDETTYMFSPKVLDRSNVLEFRMNAEDLRDYLKVPAKPDFTKLTGLGEGFAFLFDGCFEAPKLDAGMIADLTEELAIVFEIMQTYGSEFGYRVASEITNYIEIYLALQPQNANAFDEALDAQLVQKILPKLHGGERELRPILWAFAALAVGSDVTLAKSSGLEHTRSRVRAALLSEGGDPTSEAVGPARFPLTLEKVTRMLRRLRQNGYVSFAEN</sequence>
<dbReference type="Proteomes" id="UP000826513">
    <property type="component" value="Chromosome 1"/>
</dbReference>
<dbReference type="EMBL" id="CP072167">
    <property type="protein sequence ID" value="QYA08266.1"/>
    <property type="molecule type" value="Genomic_DNA"/>
</dbReference>
<evidence type="ECO:0000313" key="4">
    <source>
        <dbReference type="Proteomes" id="UP000826513"/>
    </source>
</evidence>
<dbReference type="STRING" id="1367849.GCA_000518585_04537"/>
<accession>A0A4D7DXC5</accession>
<proteinExistence type="predicted"/>
<evidence type="ECO:0000313" key="3">
    <source>
        <dbReference type="Proteomes" id="UP000298545"/>
    </source>
</evidence>
<dbReference type="OrthoDB" id="9781481at2"/>
<reference evidence="1 3" key="1">
    <citation type="submission" date="2019-04" db="EMBL/GenBank/DDBJ databases">
        <title>Complete genome sequence of Agrobacterium larrymoorei CFBP5473.</title>
        <authorList>
            <person name="Haryono M."/>
            <person name="Chou L."/>
            <person name="Lin Y.-C."/>
            <person name="Lai E.-M."/>
            <person name="Kuo C.-H."/>
        </authorList>
    </citation>
    <scope>NUCLEOTIDE SEQUENCE [LARGE SCALE GENOMIC DNA]</scope>
    <source>
        <strain evidence="1 3">CFBP5473</strain>
    </source>
</reference>
<evidence type="ECO:0008006" key="5">
    <source>
        <dbReference type="Google" id="ProtNLM"/>
    </source>
</evidence>
<dbReference type="RefSeq" id="WP_027677045.1">
    <property type="nucleotide sequence ID" value="NZ_CP039691.1"/>
</dbReference>
<dbReference type="Proteomes" id="UP000298545">
    <property type="component" value="Chromosome circular"/>
</dbReference>
<reference evidence="2 4" key="2">
    <citation type="submission" date="2021-03" db="EMBL/GenBank/DDBJ databases">
        <title>Rapid diversification of plasmids in a genus of pathogenic and nitrogen fixing bacteria.</title>
        <authorList>
            <person name="Weisberg A.J."/>
            <person name="Miller M."/>
            <person name="Ream W."/>
            <person name="Grunwald N.J."/>
            <person name="Chang J.H."/>
        </authorList>
    </citation>
    <scope>NUCLEOTIDE SEQUENCE [LARGE SCALE GENOMIC DNA]</scope>
    <source>
        <strain evidence="2 4">AF3.44</strain>
    </source>
</reference>
<dbReference type="AlphaFoldDB" id="A0A4D7DXC5"/>
<organism evidence="1 3">
    <name type="scientific">Agrobacterium larrymoorei</name>
    <dbReference type="NCBI Taxonomy" id="160699"/>
    <lineage>
        <taxon>Bacteria</taxon>
        <taxon>Pseudomonadati</taxon>
        <taxon>Pseudomonadota</taxon>
        <taxon>Alphaproteobacteria</taxon>
        <taxon>Hyphomicrobiales</taxon>
        <taxon>Rhizobiaceae</taxon>
        <taxon>Rhizobium/Agrobacterium group</taxon>
        <taxon>Agrobacterium</taxon>
    </lineage>
</organism>
<name>A0A4D7DXC5_9HYPH</name>
<dbReference type="InterPro" id="IPR027417">
    <property type="entry name" value="P-loop_NTPase"/>
</dbReference>
<dbReference type="EMBL" id="CP039691">
    <property type="protein sequence ID" value="QCI98846.1"/>
    <property type="molecule type" value="Genomic_DNA"/>
</dbReference>
<dbReference type="KEGG" id="alf:CFBP5473_13640"/>
<evidence type="ECO:0000313" key="2">
    <source>
        <dbReference type="EMBL" id="QYA08266.1"/>
    </source>
</evidence>
<dbReference type="SUPFAM" id="SSF52540">
    <property type="entry name" value="P-loop containing nucleoside triphosphate hydrolases"/>
    <property type="match status" value="1"/>
</dbReference>
<dbReference type="Gene3D" id="3.40.50.300">
    <property type="entry name" value="P-loop containing nucleotide triphosphate hydrolases"/>
    <property type="match status" value="1"/>
</dbReference>
<protein>
    <recommendedName>
        <fullName evidence="5">DUF3578 domain-containing protein</fullName>
    </recommendedName>
</protein>
<gene>
    <name evidence="1" type="ORF">CFBP5473_13640</name>
    <name evidence="2" type="ORF">J5285_06095</name>
</gene>